<protein>
    <submittedName>
        <fullName evidence="2">Uncharacterized protein</fullName>
    </submittedName>
</protein>
<gene>
    <name evidence="2" type="ORF">BT63DRAFT_478764</name>
</gene>
<dbReference type="EMBL" id="MU004234">
    <property type="protein sequence ID" value="KAF2670643.1"/>
    <property type="molecule type" value="Genomic_DNA"/>
</dbReference>
<feature type="compositionally biased region" description="Polar residues" evidence="1">
    <location>
        <begin position="77"/>
        <end position="96"/>
    </location>
</feature>
<sequence>MGVYDMPPNVVVEELDLLGQQPLERQQATWRLLLLGCLNYWVLGSRHALKAQLGYKGLAARKPIPQSSNLPNSNPPDNTKISLSNPRNTSHVQSSCPMPTSAFFTLKLRVLPSTTQATTAAKQTAAALRRPCELQNLTDCTGTFPRSSTTPDCAASTVLRSGSACVANLVWLNRDVNLSKSEY</sequence>
<dbReference type="AlphaFoldDB" id="A0A6A6UGS6"/>
<reference evidence="2" key="1">
    <citation type="journal article" date="2020" name="Stud. Mycol.">
        <title>101 Dothideomycetes genomes: a test case for predicting lifestyles and emergence of pathogens.</title>
        <authorList>
            <person name="Haridas S."/>
            <person name="Albert R."/>
            <person name="Binder M."/>
            <person name="Bloem J."/>
            <person name="Labutti K."/>
            <person name="Salamov A."/>
            <person name="Andreopoulos B."/>
            <person name="Baker S."/>
            <person name="Barry K."/>
            <person name="Bills G."/>
            <person name="Bluhm B."/>
            <person name="Cannon C."/>
            <person name="Castanera R."/>
            <person name="Culley D."/>
            <person name="Daum C."/>
            <person name="Ezra D."/>
            <person name="Gonzalez J."/>
            <person name="Henrissat B."/>
            <person name="Kuo A."/>
            <person name="Liang C."/>
            <person name="Lipzen A."/>
            <person name="Lutzoni F."/>
            <person name="Magnuson J."/>
            <person name="Mondo S."/>
            <person name="Nolan M."/>
            <person name="Ohm R."/>
            <person name="Pangilinan J."/>
            <person name="Park H.-J."/>
            <person name="Ramirez L."/>
            <person name="Alfaro M."/>
            <person name="Sun H."/>
            <person name="Tritt A."/>
            <person name="Yoshinaga Y."/>
            <person name="Zwiers L.-H."/>
            <person name="Turgeon B."/>
            <person name="Goodwin S."/>
            <person name="Spatafora J."/>
            <person name="Crous P."/>
            <person name="Grigoriev I."/>
        </authorList>
    </citation>
    <scope>NUCLEOTIDE SEQUENCE</scope>
    <source>
        <strain evidence="2">CBS 115976</strain>
    </source>
</reference>
<feature type="region of interest" description="Disordered" evidence="1">
    <location>
        <begin position="64"/>
        <end position="96"/>
    </location>
</feature>
<evidence type="ECO:0000313" key="2">
    <source>
        <dbReference type="EMBL" id="KAF2670643.1"/>
    </source>
</evidence>
<proteinExistence type="predicted"/>
<evidence type="ECO:0000313" key="3">
    <source>
        <dbReference type="Proteomes" id="UP000799302"/>
    </source>
</evidence>
<evidence type="ECO:0000256" key="1">
    <source>
        <dbReference type="SAM" id="MobiDB-lite"/>
    </source>
</evidence>
<feature type="compositionally biased region" description="Low complexity" evidence="1">
    <location>
        <begin position="64"/>
        <end position="76"/>
    </location>
</feature>
<keyword evidence="3" id="KW-1185">Reference proteome</keyword>
<organism evidence="2 3">
    <name type="scientific">Microthyrium microscopicum</name>
    <dbReference type="NCBI Taxonomy" id="703497"/>
    <lineage>
        <taxon>Eukaryota</taxon>
        <taxon>Fungi</taxon>
        <taxon>Dikarya</taxon>
        <taxon>Ascomycota</taxon>
        <taxon>Pezizomycotina</taxon>
        <taxon>Dothideomycetes</taxon>
        <taxon>Dothideomycetes incertae sedis</taxon>
        <taxon>Microthyriales</taxon>
        <taxon>Microthyriaceae</taxon>
        <taxon>Microthyrium</taxon>
    </lineage>
</organism>
<dbReference type="Proteomes" id="UP000799302">
    <property type="component" value="Unassembled WGS sequence"/>
</dbReference>
<accession>A0A6A6UGS6</accession>
<name>A0A6A6UGS6_9PEZI</name>